<evidence type="ECO:0000313" key="4">
    <source>
        <dbReference type="Proteomes" id="UP001501710"/>
    </source>
</evidence>
<reference evidence="4" key="1">
    <citation type="journal article" date="2019" name="Int. J. Syst. Evol. Microbiol.">
        <title>The Global Catalogue of Microorganisms (GCM) 10K type strain sequencing project: providing services to taxonomists for standard genome sequencing and annotation.</title>
        <authorList>
            <consortium name="The Broad Institute Genomics Platform"/>
            <consortium name="The Broad Institute Genome Sequencing Center for Infectious Disease"/>
            <person name="Wu L."/>
            <person name="Ma J."/>
        </authorList>
    </citation>
    <scope>NUCLEOTIDE SEQUENCE [LARGE SCALE GENOMIC DNA]</scope>
    <source>
        <strain evidence="4">JCM 17440</strain>
    </source>
</reference>
<feature type="compositionally biased region" description="Basic residues" evidence="1">
    <location>
        <begin position="75"/>
        <end position="89"/>
    </location>
</feature>
<keyword evidence="2" id="KW-0472">Membrane</keyword>
<evidence type="ECO:0000256" key="1">
    <source>
        <dbReference type="SAM" id="MobiDB-lite"/>
    </source>
</evidence>
<gene>
    <name evidence="3" type="ORF">GCM10022254_39670</name>
</gene>
<keyword evidence="2" id="KW-0812">Transmembrane</keyword>
<keyword evidence="2" id="KW-1133">Transmembrane helix</keyword>
<sequence length="104" mass="10960">MVAVTLLGWRGRVIDAIPPEVRSGLVLSVAVFIGMAGLKLAGVAGDGASYPHSLVAREAAALYLGFGLAWSLSRRAPRRRAGRDRRRGRVLPVGRRSSAGHSTG</sequence>
<proteinExistence type="predicted"/>
<feature type="region of interest" description="Disordered" evidence="1">
    <location>
        <begin position="75"/>
        <end position="104"/>
    </location>
</feature>
<name>A0ABP8C6E7_9ACTN</name>
<feature type="transmembrane region" description="Helical" evidence="2">
    <location>
        <begin position="54"/>
        <end position="73"/>
    </location>
</feature>
<accession>A0ABP8C6E7</accession>
<evidence type="ECO:0000256" key="2">
    <source>
        <dbReference type="SAM" id="Phobius"/>
    </source>
</evidence>
<keyword evidence="4" id="KW-1185">Reference proteome</keyword>
<evidence type="ECO:0000313" key="3">
    <source>
        <dbReference type="EMBL" id="GAA4234560.1"/>
    </source>
</evidence>
<protein>
    <submittedName>
        <fullName evidence="3">Uncharacterized protein</fullName>
    </submittedName>
</protein>
<dbReference type="EMBL" id="BAABAS010000011">
    <property type="protein sequence ID" value="GAA4234560.1"/>
    <property type="molecule type" value="Genomic_DNA"/>
</dbReference>
<dbReference type="Proteomes" id="UP001501710">
    <property type="component" value="Unassembled WGS sequence"/>
</dbReference>
<organism evidence="3 4">
    <name type="scientific">Actinomadura meridiana</name>
    <dbReference type="NCBI Taxonomy" id="559626"/>
    <lineage>
        <taxon>Bacteria</taxon>
        <taxon>Bacillati</taxon>
        <taxon>Actinomycetota</taxon>
        <taxon>Actinomycetes</taxon>
        <taxon>Streptosporangiales</taxon>
        <taxon>Thermomonosporaceae</taxon>
        <taxon>Actinomadura</taxon>
    </lineage>
</organism>
<feature type="transmembrane region" description="Helical" evidence="2">
    <location>
        <begin position="21"/>
        <end position="42"/>
    </location>
</feature>
<comment type="caution">
    <text evidence="3">The sequence shown here is derived from an EMBL/GenBank/DDBJ whole genome shotgun (WGS) entry which is preliminary data.</text>
</comment>